<dbReference type="Proteomes" id="UP001230207">
    <property type="component" value="Unassembled WGS sequence"/>
</dbReference>
<name>A0ABU0C136_9HYPH</name>
<reference evidence="1 2" key="1">
    <citation type="submission" date="2023-07" db="EMBL/GenBank/DDBJ databases">
        <title>Genomic Encyclopedia of Type Strains, Phase IV (KMG-IV): sequencing the most valuable type-strain genomes for metagenomic binning, comparative biology and taxonomic classification.</title>
        <authorList>
            <person name="Goeker M."/>
        </authorList>
    </citation>
    <scope>NUCLEOTIDE SEQUENCE [LARGE SCALE GENOMIC DNA]</scope>
    <source>
        <strain evidence="1 2">DSM 1112</strain>
    </source>
</reference>
<dbReference type="RefSeq" id="WP_307236210.1">
    <property type="nucleotide sequence ID" value="NZ_JAUSVF010000003.1"/>
</dbReference>
<evidence type="ECO:0000313" key="2">
    <source>
        <dbReference type="Proteomes" id="UP001230207"/>
    </source>
</evidence>
<comment type="caution">
    <text evidence="1">The sequence shown here is derived from an EMBL/GenBank/DDBJ whole genome shotgun (WGS) entry which is preliminary data.</text>
</comment>
<dbReference type="EMBL" id="JAUSVF010000003">
    <property type="protein sequence ID" value="MDQ0323601.1"/>
    <property type="molecule type" value="Genomic_DNA"/>
</dbReference>
<organism evidence="1 2">
    <name type="scientific">Pararhizobium capsulatum DSM 1112</name>
    <dbReference type="NCBI Taxonomy" id="1121113"/>
    <lineage>
        <taxon>Bacteria</taxon>
        <taxon>Pseudomonadati</taxon>
        <taxon>Pseudomonadota</taxon>
        <taxon>Alphaproteobacteria</taxon>
        <taxon>Hyphomicrobiales</taxon>
        <taxon>Rhizobiaceae</taxon>
        <taxon>Rhizobium/Agrobacterium group</taxon>
        <taxon>Pararhizobium</taxon>
    </lineage>
</organism>
<accession>A0ABU0C136</accession>
<evidence type="ECO:0000313" key="1">
    <source>
        <dbReference type="EMBL" id="MDQ0323601.1"/>
    </source>
</evidence>
<protein>
    <submittedName>
        <fullName evidence="1">Uncharacterized protein</fullName>
    </submittedName>
</protein>
<gene>
    <name evidence="1" type="ORF">QO002_005807</name>
</gene>
<keyword evidence="2" id="KW-1185">Reference proteome</keyword>
<proteinExistence type="predicted"/>
<sequence length="51" mass="5493">MSAETHETIFAGPVHEIAMVRAWHNGDVRASIRTLLIDLKKGPPATATNAP</sequence>